<dbReference type="STRING" id="269800.Tfu_1889"/>
<reference evidence="6" key="1">
    <citation type="submission" date="2005-07" db="EMBL/GenBank/DDBJ databases">
        <title>Complete sequence of Thermobifida fusca YX.</title>
        <authorList>
            <consortium name="US DOE Joint Genome Institute"/>
            <person name="Copeland A."/>
            <person name="Lucas S."/>
            <person name="Lapidus A."/>
            <person name="Barry K."/>
            <person name="Detter J.C."/>
            <person name="Glavina T."/>
            <person name="Hammon N."/>
            <person name="Israni S."/>
            <person name="Pitluck S."/>
            <person name="Di Bartolo G."/>
            <person name="Chain P."/>
            <person name="Schmutz J."/>
            <person name="Larimer F."/>
            <person name="Land M."/>
            <person name="Lykidis A."/>
            <person name="Richardson P."/>
        </authorList>
    </citation>
    <scope>NUCLEOTIDE SEQUENCE</scope>
    <source>
        <strain evidence="6">YX</strain>
    </source>
</reference>
<proteinExistence type="inferred from homology"/>
<evidence type="ECO:0000256" key="3">
    <source>
        <dbReference type="ARBA" id="ARBA00024327"/>
    </source>
</evidence>
<feature type="binding site" evidence="4">
    <location>
        <position position="148"/>
    </location>
    <ligand>
        <name>[4Fe-4S] cluster</name>
        <dbReference type="ChEBI" id="CHEBI:49883"/>
    </ligand>
</feature>
<dbReference type="AlphaFoldDB" id="Q47NP7"/>
<dbReference type="Gene3D" id="3.40.50.620">
    <property type="entry name" value="HUPs"/>
    <property type="match status" value="1"/>
</dbReference>
<dbReference type="GO" id="GO:0043866">
    <property type="term" value="F:adenylyl-sulfate reductase (thioredoxin) activity"/>
    <property type="evidence" value="ECO:0007669"/>
    <property type="project" value="UniProtKB-EC"/>
</dbReference>
<dbReference type="HAMAP" id="MF_00063">
    <property type="entry name" value="CysH"/>
    <property type="match status" value="1"/>
</dbReference>
<keyword evidence="2 4" id="KW-0560">Oxidoreductase</keyword>
<dbReference type="InterPro" id="IPR014729">
    <property type="entry name" value="Rossmann-like_a/b/a_fold"/>
</dbReference>
<dbReference type="NCBIfam" id="NF002537">
    <property type="entry name" value="PRK02090.1"/>
    <property type="match status" value="1"/>
</dbReference>
<dbReference type="KEGG" id="tfu:Tfu_1889"/>
<keyword evidence="4" id="KW-0408">Iron</keyword>
<dbReference type="GO" id="GO:0051539">
    <property type="term" value="F:4 iron, 4 sulfur cluster binding"/>
    <property type="evidence" value="ECO:0007669"/>
    <property type="project" value="UniProtKB-UniRule"/>
</dbReference>
<dbReference type="EMBL" id="CP000088">
    <property type="protein sequence ID" value="AAZ55922.1"/>
    <property type="molecule type" value="Genomic_DNA"/>
</dbReference>
<comment type="function">
    <text evidence="4">Catalyzes the formation of sulfite from adenosine 5'-phosphosulfate (APS) using thioredoxin as an electron donor.</text>
</comment>
<dbReference type="HOGENOM" id="CLU_044089_2_0_11"/>
<evidence type="ECO:0000313" key="6">
    <source>
        <dbReference type="EMBL" id="AAZ55922.1"/>
    </source>
</evidence>
<dbReference type="Pfam" id="PF01507">
    <property type="entry name" value="PAPS_reduct"/>
    <property type="match status" value="1"/>
</dbReference>
<dbReference type="eggNOG" id="COG0175">
    <property type="taxonomic scope" value="Bacteria"/>
</dbReference>
<name>Q47NP7_THEFY</name>
<feature type="binding site" evidence="4">
    <location>
        <position position="230"/>
    </location>
    <ligand>
        <name>[4Fe-4S] cluster</name>
        <dbReference type="ChEBI" id="CHEBI:49883"/>
    </ligand>
</feature>
<gene>
    <name evidence="4" type="primary">cysH</name>
    <name evidence="6" type="ordered locus">Tfu_1889</name>
</gene>
<feature type="domain" description="Phosphoadenosine phosphosulphate reductase" evidence="5">
    <location>
        <begin position="74"/>
        <end position="235"/>
    </location>
</feature>
<dbReference type="GO" id="GO:0004604">
    <property type="term" value="F:phosphoadenylyl-sulfate reductase (thioredoxin) activity"/>
    <property type="evidence" value="ECO:0007669"/>
    <property type="project" value="UniProtKB-UniRule"/>
</dbReference>
<comment type="cofactor">
    <cofactor evidence="4">
        <name>[4Fe-4S] cluster</name>
        <dbReference type="ChEBI" id="CHEBI:49883"/>
    </cofactor>
    <text evidence="4">Binds 1 [4Fe-4S] cluster per subunit.</text>
</comment>
<dbReference type="EC" id="1.8.4.10" evidence="4"/>
<evidence type="ECO:0000256" key="4">
    <source>
        <dbReference type="HAMAP-Rule" id="MF_00063"/>
    </source>
</evidence>
<dbReference type="PANTHER" id="PTHR46509">
    <property type="entry name" value="PHOSPHOADENOSINE PHOSPHOSULFATE REDUCTASE"/>
    <property type="match status" value="1"/>
</dbReference>
<comment type="subcellular location">
    <subcellularLocation>
        <location evidence="4">Cytoplasm</location>
    </subcellularLocation>
</comment>
<dbReference type="GO" id="GO:0005737">
    <property type="term" value="C:cytoplasm"/>
    <property type="evidence" value="ECO:0007669"/>
    <property type="project" value="UniProtKB-SubCell"/>
</dbReference>
<dbReference type="NCBIfam" id="TIGR00434">
    <property type="entry name" value="cysH"/>
    <property type="match status" value="1"/>
</dbReference>
<feature type="binding site" evidence="4">
    <location>
        <position position="147"/>
    </location>
    <ligand>
        <name>[4Fe-4S] cluster</name>
        <dbReference type="ChEBI" id="CHEBI:49883"/>
    </ligand>
</feature>
<dbReference type="PANTHER" id="PTHR46509:SF1">
    <property type="entry name" value="PHOSPHOADENOSINE PHOSPHOSULFATE REDUCTASE"/>
    <property type="match status" value="1"/>
</dbReference>
<dbReference type="InterPro" id="IPR002500">
    <property type="entry name" value="PAPS_reduct_dom"/>
</dbReference>
<keyword evidence="4" id="KW-0411">Iron-sulfur</keyword>
<dbReference type="GO" id="GO:0070814">
    <property type="term" value="P:hydrogen sulfide biosynthetic process"/>
    <property type="evidence" value="ECO:0007669"/>
    <property type="project" value="UniProtKB-UniRule"/>
</dbReference>
<comment type="catalytic activity">
    <reaction evidence="4">
        <text>[thioredoxin]-disulfide + sulfite + AMP + 2 H(+) = adenosine 5'-phosphosulfate + [thioredoxin]-dithiol</text>
        <dbReference type="Rhea" id="RHEA:21976"/>
        <dbReference type="Rhea" id="RHEA-COMP:10698"/>
        <dbReference type="Rhea" id="RHEA-COMP:10700"/>
        <dbReference type="ChEBI" id="CHEBI:15378"/>
        <dbReference type="ChEBI" id="CHEBI:17359"/>
        <dbReference type="ChEBI" id="CHEBI:29950"/>
        <dbReference type="ChEBI" id="CHEBI:50058"/>
        <dbReference type="ChEBI" id="CHEBI:58243"/>
        <dbReference type="ChEBI" id="CHEBI:456215"/>
        <dbReference type="EC" id="1.8.4.10"/>
    </reaction>
</comment>
<comment type="pathway">
    <text evidence="3 4">Sulfur metabolism; hydrogen sulfide biosynthesis; sulfite from sulfate.</text>
</comment>
<evidence type="ECO:0000256" key="1">
    <source>
        <dbReference type="ARBA" id="ARBA00009732"/>
    </source>
</evidence>
<feature type="active site" description="Nucleophile; cysteine thiosulfonate intermediate" evidence="4">
    <location>
        <position position="256"/>
    </location>
</feature>
<dbReference type="SUPFAM" id="SSF52402">
    <property type="entry name" value="Adenine nucleotide alpha hydrolases-like"/>
    <property type="match status" value="1"/>
</dbReference>
<organism evidence="6">
    <name type="scientific">Thermobifida fusca (strain YX)</name>
    <dbReference type="NCBI Taxonomy" id="269800"/>
    <lineage>
        <taxon>Bacteria</taxon>
        <taxon>Bacillati</taxon>
        <taxon>Actinomycetota</taxon>
        <taxon>Actinomycetes</taxon>
        <taxon>Streptosporangiales</taxon>
        <taxon>Nocardiopsidaceae</taxon>
        <taxon>Thermobifida</taxon>
    </lineage>
</organism>
<keyword evidence="4" id="KW-0963">Cytoplasm</keyword>
<evidence type="ECO:0000259" key="5">
    <source>
        <dbReference type="Pfam" id="PF01507"/>
    </source>
</evidence>
<accession>Q47NP7</accession>
<protein>
    <recommendedName>
        <fullName evidence="4">Adenosine 5'-phosphosulfate reductase</fullName>
        <shortName evidence="4">APS reductase</shortName>
        <ecNumber evidence="4">1.8.4.10</ecNumber>
    </recommendedName>
    <alternativeName>
        <fullName evidence="4">5'-adenylylsulfate reductase</fullName>
    </alternativeName>
    <alternativeName>
        <fullName evidence="4">Thioredoxin-dependent 5'-adenylylsulfate reductase</fullName>
    </alternativeName>
</protein>
<feature type="binding site" evidence="4">
    <location>
        <position position="233"/>
    </location>
    <ligand>
        <name>[4Fe-4S] cluster</name>
        <dbReference type="ChEBI" id="CHEBI:49883"/>
    </ligand>
</feature>
<comment type="similarity">
    <text evidence="1 4">Belongs to the PAPS reductase family. CysH subfamily.</text>
</comment>
<sequence>MRPSLPPLLRRAPRRGVPPFHYDADRGGAALNITADGAAFAAEAAARLEEASATEIIQWAADTFGDRLCLTASMADAVMVDLVSKVVPGIDVIFLDTGYHFPETLGTRDAVAQTYPINLITVTPSRTVAEQDRDLGPRLYARNPDLCCYLRKVEPLQRALQSYDAWLTGLRRDEAVTRRTVGVVQWDARKKKIKVNPIARWTQEQVDSYIAEHGVLVNPLQDDGYPSIGCAPCTQRVPEGADPRSGRWAGTGKVECGLHS</sequence>
<dbReference type="InterPro" id="IPR004511">
    <property type="entry name" value="PAPS/APS_Rdtase"/>
</dbReference>
<dbReference type="GO" id="GO:0019379">
    <property type="term" value="P:sulfate assimilation, phosphoadenylyl sulfate reduction by phosphoadenylyl-sulfate reductase (thioredoxin)"/>
    <property type="evidence" value="ECO:0007669"/>
    <property type="project" value="UniProtKB-UniRule"/>
</dbReference>
<dbReference type="GO" id="GO:0046872">
    <property type="term" value="F:metal ion binding"/>
    <property type="evidence" value="ECO:0007669"/>
    <property type="project" value="UniProtKB-KW"/>
</dbReference>
<dbReference type="CDD" id="cd23945">
    <property type="entry name" value="PAPS_reductase"/>
    <property type="match status" value="1"/>
</dbReference>
<keyword evidence="4" id="KW-0479">Metal-binding</keyword>
<dbReference type="PIRSF" id="PIRSF000857">
    <property type="entry name" value="PAPS_reductase"/>
    <property type="match status" value="1"/>
</dbReference>
<evidence type="ECO:0000256" key="2">
    <source>
        <dbReference type="ARBA" id="ARBA00023002"/>
    </source>
</evidence>